<dbReference type="Proteomes" id="UP001501822">
    <property type="component" value="Unassembled WGS sequence"/>
</dbReference>
<proteinExistence type="predicted"/>
<sequence>MADNTKIVLDKAGLQSFIDHQIIPFSDALDKVANKVDEHGTPTMQGILGLAPIPDSEKHKLYAYRSQVPLMLGQVASSNQDQNTTGGPNLAQAVTNAATSIDKVYTQQIKLFKDLHTYLAATIKNLMDAQHDSLTKIDGKAFLDALGLVPNDFSGGTGTGTGTAA</sequence>
<protein>
    <recommendedName>
        <fullName evidence="3">Type VII secretion system-associated protein</fullName>
    </recommendedName>
</protein>
<dbReference type="RefSeq" id="WP_252805301.1">
    <property type="nucleotide sequence ID" value="NZ_BAAABM010000013.1"/>
</dbReference>
<keyword evidence="2" id="KW-1185">Reference proteome</keyword>
<evidence type="ECO:0008006" key="3">
    <source>
        <dbReference type="Google" id="ProtNLM"/>
    </source>
</evidence>
<accession>A0ABP3FWW6</accession>
<name>A0ABP3FWW6_9ACTN</name>
<evidence type="ECO:0000313" key="2">
    <source>
        <dbReference type="Proteomes" id="UP001501822"/>
    </source>
</evidence>
<reference evidence="2" key="1">
    <citation type="journal article" date="2019" name="Int. J. Syst. Evol. Microbiol.">
        <title>The Global Catalogue of Microorganisms (GCM) 10K type strain sequencing project: providing services to taxonomists for standard genome sequencing and annotation.</title>
        <authorList>
            <consortium name="The Broad Institute Genomics Platform"/>
            <consortium name="The Broad Institute Genome Sequencing Center for Infectious Disease"/>
            <person name="Wu L."/>
            <person name="Ma J."/>
        </authorList>
    </citation>
    <scope>NUCLEOTIDE SEQUENCE [LARGE SCALE GENOMIC DNA]</scope>
    <source>
        <strain evidence="2">JCM 3146</strain>
    </source>
</reference>
<dbReference type="EMBL" id="BAAABM010000013">
    <property type="protein sequence ID" value="GAA0328605.1"/>
    <property type="molecule type" value="Genomic_DNA"/>
</dbReference>
<comment type="caution">
    <text evidence="1">The sequence shown here is derived from an EMBL/GenBank/DDBJ whole genome shotgun (WGS) entry which is preliminary data.</text>
</comment>
<organism evidence="1 2">
    <name type="scientific">Actinoallomurus spadix</name>
    <dbReference type="NCBI Taxonomy" id="79912"/>
    <lineage>
        <taxon>Bacteria</taxon>
        <taxon>Bacillati</taxon>
        <taxon>Actinomycetota</taxon>
        <taxon>Actinomycetes</taxon>
        <taxon>Streptosporangiales</taxon>
        <taxon>Thermomonosporaceae</taxon>
        <taxon>Actinoallomurus</taxon>
    </lineage>
</organism>
<dbReference type="NCBIfam" id="NF033533">
    <property type="entry name" value="lone7_assoc_B"/>
    <property type="match status" value="1"/>
</dbReference>
<gene>
    <name evidence="1" type="ORF">GCM10010151_18100</name>
</gene>
<evidence type="ECO:0000313" key="1">
    <source>
        <dbReference type="EMBL" id="GAA0328605.1"/>
    </source>
</evidence>
<dbReference type="InterPro" id="IPR049801">
    <property type="entry name" value="T7SS_assoc-like"/>
</dbReference>